<evidence type="ECO:0008006" key="3">
    <source>
        <dbReference type="Google" id="ProtNLM"/>
    </source>
</evidence>
<protein>
    <recommendedName>
        <fullName evidence="3">Acetyltransferase (GNAT) family protein</fullName>
    </recommendedName>
</protein>
<sequence length="63" mass="7317">MWLVTTNNNIAAIAFHQRLGMDRCALHRYALRMSRQLKPTIPVRDAAGVRIDHELEFQLLLET</sequence>
<dbReference type="Proteomes" id="UP001501468">
    <property type="component" value="Unassembled WGS sequence"/>
</dbReference>
<organism evidence="1 2">
    <name type="scientific">Terrabacter ginsenosidimutans</name>
    <dbReference type="NCBI Taxonomy" id="490575"/>
    <lineage>
        <taxon>Bacteria</taxon>
        <taxon>Bacillati</taxon>
        <taxon>Actinomycetota</taxon>
        <taxon>Actinomycetes</taxon>
        <taxon>Micrococcales</taxon>
        <taxon>Intrasporangiaceae</taxon>
        <taxon>Terrabacter</taxon>
    </lineage>
</organism>
<comment type="caution">
    <text evidence="1">The sequence shown here is derived from an EMBL/GenBank/DDBJ whole genome shotgun (WGS) entry which is preliminary data.</text>
</comment>
<evidence type="ECO:0000313" key="1">
    <source>
        <dbReference type="EMBL" id="GAA3702525.1"/>
    </source>
</evidence>
<accession>A0ABP7D9K5</accession>
<gene>
    <name evidence="1" type="ORF">GCM10022399_18720</name>
</gene>
<evidence type="ECO:0000313" key="2">
    <source>
        <dbReference type="Proteomes" id="UP001501468"/>
    </source>
</evidence>
<dbReference type="EMBL" id="BAABDC010000002">
    <property type="protein sequence ID" value="GAA3702525.1"/>
    <property type="molecule type" value="Genomic_DNA"/>
</dbReference>
<keyword evidence="2" id="KW-1185">Reference proteome</keyword>
<proteinExistence type="predicted"/>
<reference evidence="2" key="1">
    <citation type="journal article" date="2019" name="Int. J. Syst. Evol. Microbiol.">
        <title>The Global Catalogue of Microorganisms (GCM) 10K type strain sequencing project: providing services to taxonomists for standard genome sequencing and annotation.</title>
        <authorList>
            <consortium name="The Broad Institute Genomics Platform"/>
            <consortium name="The Broad Institute Genome Sequencing Center for Infectious Disease"/>
            <person name="Wu L."/>
            <person name="Ma J."/>
        </authorList>
    </citation>
    <scope>NUCLEOTIDE SEQUENCE [LARGE SCALE GENOMIC DNA]</scope>
    <source>
        <strain evidence="2">JCM 17125</strain>
    </source>
</reference>
<name>A0ABP7D9K5_9MICO</name>